<protein>
    <submittedName>
        <fullName evidence="3">Uncharacterized protein</fullName>
    </submittedName>
</protein>
<proteinExistence type="predicted"/>
<feature type="compositionally biased region" description="Basic and acidic residues" evidence="2">
    <location>
        <begin position="205"/>
        <end position="219"/>
    </location>
</feature>
<reference evidence="3 4" key="1">
    <citation type="submission" date="2016-10" db="EMBL/GenBank/DDBJ databases">
        <authorList>
            <person name="de Groot N.N."/>
        </authorList>
    </citation>
    <scope>NUCLEOTIDE SEQUENCE [LARGE SCALE GENOMIC DNA]</scope>
    <source>
        <strain evidence="3 4">CGMCC 4.2022</strain>
    </source>
</reference>
<keyword evidence="4" id="KW-1185">Reference proteome</keyword>
<evidence type="ECO:0000313" key="3">
    <source>
        <dbReference type="EMBL" id="SDP11422.1"/>
    </source>
</evidence>
<feature type="compositionally biased region" description="Low complexity" evidence="2">
    <location>
        <begin position="220"/>
        <end position="235"/>
    </location>
</feature>
<accession>A0A1H0Q1Y8</accession>
<evidence type="ECO:0000313" key="4">
    <source>
        <dbReference type="Proteomes" id="UP000199341"/>
    </source>
</evidence>
<feature type="coiled-coil region" evidence="1">
    <location>
        <begin position="155"/>
        <end position="182"/>
    </location>
</feature>
<gene>
    <name evidence="3" type="ORF">SAMN05216259_117103</name>
</gene>
<organism evidence="3 4">
    <name type="scientific">Actinacidiphila guanduensis</name>
    <dbReference type="NCBI Taxonomy" id="310781"/>
    <lineage>
        <taxon>Bacteria</taxon>
        <taxon>Bacillati</taxon>
        <taxon>Actinomycetota</taxon>
        <taxon>Actinomycetes</taxon>
        <taxon>Kitasatosporales</taxon>
        <taxon>Streptomycetaceae</taxon>
        <taxon>Actinacidiphila</taxon>
    </lineage>
</organism>
<evidence type="ECO:0000256" key="1">
    <source>
        <dbReference type="SAM" id="Coils"/>
    </source>
</evidence>
<sequence length="370" mass="39543">MTVTENSKHVITAGSLGPGSLGHLVEEVAASAVVAQVAALGVAAGMNVKMVNATDNTAANRVQERIKETADSYLKQGVQGLIFMFTSILAAQRFMESAARSDPFRVALGAHLGKTLNGPMDRSRQLAGEAENLKAAIKGNVQELEKCLDEEIDRLTGKGGRVKEVQKELESLQKEATAILENIVKKSHDAGKGVKDILDDLKGMFNPEKKKEGTTKPEETGAAEAGKEPAGTGEPLGAEDGTSPLDTREGIDTIGRMSVKALTQALRDNVKKRGVLHQELARHDMALSVNAAVRYQVTSFDKAVTRYANAVEALDCGLEGAQRSIDQLVVDHQADGQDSVDDFFVEEGKGEWGKVAEKINTSLESIKSAH</sequence>
<dbReference type="EMBL" id="FNIE01000017">
    <property type="protein sequence ID" value="SDP11422.1"/>
    <property type="molecule type" value="Genomic_DNA"/>
</dbReference>
<name>A0A1H0Q1Y8_9ACTN</name>
<keyword evidence="1" id="KW-0175">Coiled coil</keyword>
<dbReference type="Gene3D" id="1.20.1170.10">
    <property type="match status" value="1"/>
</dbReference>
<dbReference type="RefSeq" id="WP_093787709.1">
    <property type="nucleotide sequence ID" value="NZ_FNIE01000017.1"/>
</dbReference>
<dbReference type="STRING" id="310781.SAMN05216259_117103"/>
<dbReference type="AlphaFoldDB" id="A0A1H0Q1Y8"/>
<evidence type="ECO:0000256" key="2">
    <source>
        <dbReference type="SAM" id="MobiDB-lite"/>
    </source>
</evidence>
<dbReference type="Proteomes" id="UP000199341">
    <property type="component" value="Unassembled WGS sequence"/>
</dbReference>
<dbReference type="SUPFAM" id="SSF58100">
    <property type="entry name" value="Bacterial hemolysins"/>
    <property type="match status" value="1"/>
</dbReference>
<feature type="region of interest" description="Disordered" evidence="2">
    <location>
        <begin position="205"/>
        <end position="249"/>
    </location>
</feature>